<feature type="compositionally biased region" description="Low complexity" evidence="1">
    <location>
        <begin position="715"/>
        <end position="767"/>
    </location>
</feature>
<evidence type="ECO:0000313" key="2">
    <source>
        <dbReference type="EMBL" id="PRP79177.1"/>
    </source>
</evidence>
<gene>
    <name evidence="2" type="ORF">PROFUN_13057</name>
</gene>
<dbReference type="AlphaFoldDB" id="A0A2P6N5F4"/>
<evidence type="ECO:0000256" key="1">
    <source>
        <dbReference type="SAM" id="MobiDB-lite"/>
    </source>
</evidence>
<accession>A0A2P6N5F4</accession>
<feature type="region of interest" description="Disordered" evidence="1">
    <location>
        <begin position="801"/>
        <end position="832"/>
    </location>
</feature>
<sequence length="883" mass="94645">MPSPKCSVCVAEKPTCSRYFTDLLPIASSFVKIPGDQLLHLERKKSINGSQEKAIKCHAYDISRFRWFQGRTSSYREIFTPDAVRSVDLSDRLGTHALHFYLYLSPIESIRPDRCLQVERPYELGKIILTRLSNMQSILCTLLFIITLCHAQTYDLTLSIIPPTGFFSPVYTARNSSSLAYFTYVSSIDDSLGNFSSALNLSCVVLCDGELVIYAPYSPQDLQLSPPINITVTNAVITGSAPDPSIDIIDISLGVTYTVDAPTYFRFTTLNPYFFEFIYNPRGSLSSIFHDTILVEAGTISDAHTKNPLYLLSTELITSFTVTVPSANSFTLEDISYLFVFPAICATDSSAYLLRDGTTPQMVNAFSCFKLEVGSATNYTLVSVQTPPTLVISSSGEHSAPCTNIGTSVDKYALIKFNATDLIGQAYLDGSYYSFDLTNAFDLAINCGMQDSITVSAVISPEQVVNVDPLHPSIEIITPVVQVVIPPGIIAIGDRDNLLQRTVGFQSCTNSTFSVNYGGGINSLDGFGVCHTVSSESVINTEYIRTVLVLRPPSKHCLRIDGLPADGMVSAANTLKFSYEGSDMFFSAVTCSDDIMSLYANPGVVVNITLVKVECQATYGQTYDIDGLFIIQYPPTTKNAAVRAYNVTGTAAFLTNNHFPSVRANDLLSNQPDSQYIAIVTGRGQFTTNLGTSDGVNTGYDRTYQSLDGCPLGPSTMTSSESITSSDTTSSSSSSTQTSTSSVASTSSFVVDSTADSSFADDSTSIDETTSEVDASSPSTLANIKSSSSVSITSSVDKSSSVESSSSVTSSASTASTTSSVTENGSVTDDNTGFVDSGTFYDTATSVSTTASGPLTNGAETINISVLSIAITMIVSMFLWTSG</sequence>
<feature type="compositionally biased region" description="Low complexity" evidence="1">
    <location>
        <begin position="801"/>
        <end position="823"/>
    </location>
</feature>
<proteinExistence type="predicted"/>
<organism evidence="2 3">
    <name type="scientific">Planoprotostelium fungivorum</name>
    <dbReference type="NCBI Taxonomy" id="1890364"/>
    <lineage>
        <taxon>Eukaryota</taxon>
        <taxon>Amoebozoa</taxon>
        <taxon>Evosea</taxon>
        <taxon>Variosea</taxon>
        <taxon>Cavosteliida</taxon>
        <taxon>Cavosteliaceae</taxon>
        <taxon>Planoprotostelium</taxon>
    </lineage>
</organism>
<evidence type="ECO:0000313" key="3">
    <source>
        <dbReference type="Proteomes" id="UP000241769"/>
    </source>
</evidence>
<protein>
    <submittedName>
        <fullName evidence="2">Uncharacterized protein</fullName>
    </submittedName>
</protein>
<dbReference type="EMBL" id="MDYQ01000194">
    <property type="protein sequence ID" value="PRP79177.1"/>
    <property type="molecule type" value="Genomic_DNA"/>
</dbReference>
<dbReference type="Proteomes" id="UP000241769">
    <property type="component" value="Unassembled WGS sequence"/>
</dbReference>
<feature type="compositionally biased region" description="Polar residues" evidence="1">
    <location>
        <begin position="772"/>
        <end position="782"/>
    </location>
</feature>
<name>A0A2P6N5F4_9EUKA</name>
<keyword evidence="3" id="KW-1185">Reference proteome</keyword>
<feature type="region of interest" description="Disordered" evidence="1">
    <location>
        <begin position="707"/>
        <end position="782"/>
    </location>
</feature>
<dbReference type="InParanoid" id="A0A2P6N5F4"/>
<reference evidence="2 3" key="1">
    <citation type="journal article" date="2018" name="Genome Biol. Evol.">
        <title>Multiple Roots of Fruiting Body Formation in Amoebozoa.</title>
        <authorList>
            <person name="Hillmann F."/>
            <person name="Forbes G."/>
            <person name="Novohradska S."/>
            <person name="Ferling I."/>
            <person name="Riege K."/>
            <person name="Groth M."/>
            <person name="Westermann M."/>
            <person name="Marz M."/>
            <person name="Spaller T."/>
            <person name="Winckler T."/>
            <person name="Schaap P."/>
            <person name="Glockner G."/>
        </authorList>
    </citation>
    <scope>NUCLEOTIDE SEQUENCE [LARGE SCALE GENOMIC DNA]</scope>
    <source>
        <strain evidence="2 3">Jena</strain>
    </source>
</reference>
<comment type="caution">
    <text evidence="2">The sequence shown here is derived from an EMBL/GenBank/DDBJ whole genome shotgun (WGS) entry which is preliminary data.</text>
</comment>